<evidence type="ECO:0000256" key="1">
    <source>
        <dbReference type="SAM" id="MobiDB-lite"/>
    </source>
</evidence>
<feature type="region of interest" description="Disordered" evidence="1">
    <location>
        <begin position="1"/>
        <end position="49"/>
    </location>
</feature>
<proteinExistence type="predicted"/>
<keyword evidence="3" id="KW-1185">Reference proteome</keyword>
<evidence type="ECO:0000313" key="2">
    <source>
        <dbReference type="EMBL" id="KAK1281649.1"/>
    </source>
</evidence>
<sequence>MLLCSKSSQHHHYQKKNPQQQQQERKRERGLNLELGSRGVADDRGCSPGVAKVTCDQRGSRVLVE</sequence>
<reference evidence="2" key="1">
    <citation type="journal article" date="2023" name="Nat. Commun.">
        <title>Diploid and tetraploid genomes of Acorus and the evolution of monocots.</title>
        <authorList>
            <person name="Ma L."/>
            <person name="Liu K.W."/>
            <person name="Li Z."/>
            <person name="Hsiao Y.Y."/>
            <person name="Qi Y."/>
            <person name="Fu T."/>
            <person name="Tang G.D."/>
            <person name="Zhang D."/>
            <person name="Sun W.H."/>
            <person name="Liu D.K."/>
            <person name="Li Y."/>
            <person name="Chen G.Z."/>
            <person name="Liu X.D."/>
            <person name="Liao X.Y."/>
            <person name="Jiang Y.T."/>
            <person name="Yu X."/>
            <person name="Hao Y."/>
            <person name="Huang J."/>
            <person name="Zhao X.W."/>
            <person name="Ke S."/>
            <person name="Chen Y.Y."/>
            <person name="Wu W.L."/>
            <person name="Hsu J.L."/>
            <person name="Lin Y.F."/>
            <person name="Huang M.D."/>
            <person name="Li C.Y."/>
            <person name="Huang L."/>
            <person name="Wang Z.W."/>
            <person name="Zhao X."/>
            <person name="Zhong W.Y."/>
            <person name="Peng D.H."/>
            <person name="Ahmad S."/>
            <person name="Lan S."/>
            <person name="Zhang J.S."/>
            <person name="Tsai W.C."/>
            <person name="Van de Peer Y."/>
            <person name="Liu Z.J."/>
        </authorList>
    </citation>
    <scope>NUCLEOTIDE SEQUENCE</scope>
    <source>
        <strain evidence="2">CP</strain>
    </source>
</reference>
<dbReference type="AlphaFoldDB" id="A0AAV9BZ90"/>
<organism evidence="2 3">
    <name type="scientific">Acorus calamus</name>
    <name type="common">Sweet flag</name>
    <dbReference type="NCBI Taxonomy" id="4465"/>
    <lineage>
        <taxon>Eukaryota</taxon>
        <taxon>Viridiplantae</taxon>
        <taxon>Streptophyta</taxon>
        <taxon>Embryophyta</taxon>
        <taxon>Tracheophyta</taxon>
        <taxon>Spermatophyta</taxon>
        <taxon>Magnoliopsida</taxon>
        <taxon>Liliopsida</taxon>
        <taxon>Acoraceae</taxon>
        <taxon>Acorus</taxon>
    </lineage>
</organism>
<reference evidence="2" key="2">
    <citation type="submission" date="2023-06" db="EMBL/GenBank/DDBJ databases">
        <authorList>
            <person name="Ma L."/>
            <person name="Liu K.-W."/>
            <person name="Li Z."/>
            <person name="Hsiao Y.-Y."/>
            <person name="Qi Y."/>
            <person name="Fu T."/>
            <person name="Tang G."/>
            <person name="Zhang D."/>
            <person name="Sun W.-H."/>
            <person name="Liu D.-K."/>
            <person name="Li Y."/>
            <person name="Chen G.-Z."/>
            <person name="Liu X.-D."/>
            <person name="Liao X.-Y."/>
            <person name="Jiang Y.-T."/>
            <person name="Yu X."/>
            <person name="Hao Y."/>
            <person name="Huang J."/>
            <person name="Zhao X.-W."/>
            <person name="Ke S."/>
            <person name="Chen Y.-Y."/>
            <person name="Wu W.-L."/>
            <person name="Hsu J.-L."/>
            <person name="Lin Y.-F."/>
            <person name="Huang M.-D."/>
            <person name="Li C.-Y."/>
            <person name="Huang L."/>
            <person name="Wang Z.-W."/>
            <person name="Zhao X."/>
            <person name="Zhong W.-Y."/>
            <person name="Peng D.-H."/>
            <person name="Ahmad S."/>
            <person name="Lan S."/>
            <person name="Zhang J.-S."/>
            <person name="Tsai W.-C."/>
            <person name="Van De Peer Y."/>
            <person name="Liu Z.-J."/>
        </authorList>
    </citation>
    <scope>NUCLEOTIDE SEQUENCE</scope>
    <source>
        <strain evidence="2">CP</strain>
        <tissue evidence="2">Leaves</tissue>
    </source>
</reference>
<evidence type="ECO:0000313" key="3">
    <source>
        <dbReference type="Proteomes" id="UP001180020"/>
    </source>
</evidence>
<protein>
    <submittedName>
        <fullName evidence="2">Uncharacterized protein</fullName>
    </submittedName>
</protein>
<gene>
    <name evidence="2" type="ORF">QJS10_CPB22g00236</name>
</gene>
<dbReference type="Proteomes" id="UP001180020">
    <property type="component" value="Unassembled WGS sequence"/>
</dbReference>
<name>A0AAV9BZ90_ACOCL</name>
<comment type="caution">
    <text evidence="2">The sequence shown here is derived from an EMBL/GenBank/DDBJ whole genome shotgun (WGS) entry which is preliminary data.</text>
</comment>
<dbReference type="EMBL" id="JAUJYO010000022">
    <property type="protein sequence ID" value="KAK1281649.1"/>
    <property type="molecule type" value="Genomic_DNA"/>
</dbReference>
<accession>A0AAV9BZ90</accession>